<feature type="region of interest" description="Disordered" evidence="1">
    <location>
        <begin position="78"/>
        <end position="105"/>
    </location>
</feature>
<evidence type="ECO:0000256" key="1">
    <source>
        <dbReference type="SAM" id="MobiDB-lite"/>
    </source>
</evidence>
<accession>A0A9N7UBR9</accession>
<comment type="caution">
    <text evidence="2">The sequence shown here is derived from an EMBL/GenBank/DDBJ whole genome shotgun (WGS) entry which is preliminary data.</text>
</comment>
<keyword evidence="3" id="KW-1185">Reference proteome</keyword>
<dbReference type="EMBL" id="CADEAL010000981">
    <property type="protein sequence ID" value="CAB1427602.1"/>
    <property type="molecule type" value="Genomic_DNA"/>
</dbReference>
<organism evidence="2 3">
    <name type="scientific">Pleuronectes platessa</name>
    <name type="common">European plaice</name>
    <dbReference type="NCBI Taxonomy" id="8262"/>
    <lineage>
        <taxon>Eukaryota</taxon>
        <taxon>Metazoa</taxon>
        <taxon>Chordata</taxon>
        <taxon>Craniata</taxon>
        <taxon>Vertebrata</taxon>
        <taxon>Euteleostomi</taxon>
        <taxon>Actinopterygii</taxon>
        <taxon>Neopterygii</taxon>
        <taxon>Teleostei</taxon>
        <taxon>Neoteleostei</taxon>
        <taxon>Acanthomorphata</taxon>
        <taxon>Carangaria</taxon>
        <taxon>Pleuronectiformes</taxon>
        <taxon>Pleuronectoidei</taxon>
        <taxon>Pleuronectidae</taxon>
        <taxon>Pleuronectes</taxon>
    </lineage>
</organism>
<dbReference type="Proteomes" id="UP001153269">
    <property type="component" value="Unassembled WGS sequence"/>
</dbReference>
<feature type="compositionally biased region" description="Polar residues" evidence="1">
    <location>
        <begin position="78"/>
        <end position="88"/>
    </location>
</feature>
<dbReference type="AlphaFoldDB" id="A0A9N7UBR9"/>
<name>A0A9N7UBR9_PLEPL</name>
<evidence type="ECO:0000313" key="2">
    <source>
        <dbReference type="EMBL" id="CAB1427602.1"/>
    </source>
</evidence>
<reference evidence="2" key="1">
    <citation type="submission" date="2020-03" db="EMBL/GenBank/DDBJ databases">
        <authorList>
            <person name="Weist P."/>
        </authorList>
    </citation>
    <scope>NUCLEOTIDE SEQUENCE</scope>
</reference>
<protein>
    <submittedName>
        <fullName evidence="2">Uncharacterized protein</fullName>
    </submittedName>
</protein>
<gene>
    <name evidence="2" type="ORF">PLEPLA_LOCUS15543</name>
</gene>
<proteinExistence type="predicted"/>
<evidence type="ECO:0000313" key="3">
    <source>
        <dbReference type="Proteomes" id="UP001153269"/>
    </source>
</evidence>
<sequence length="105" mass="11416">MAAALQDDDVLAALSLSACIKLLHATSEEEISGIAEALESHSIRQILRRSMPTASWTHRNTNPNPLLCYCMHAGTAASPQQTSHVQQHGTKRSAPGRTMVRPEDQ</sequence>